<dbReference type="PANTHER" id="PTHR11365:SF23">
    <property type="entry name" value="HYPOTHETICAL 5-OXOPROLINASE (EUROFUNG)-RELATED"/>
    <property type="match status" value="1"/>
</dbReference>
<dbReference type="InterPro" id="IPR045079">
    <property type="entry name" value="Oxoprolinase-like"/>
</dbReference>
<reference evidence="6 7" key="1">
    <citation type="submission" date="2017-01" db="EMBL/GenBank/DDBJ databases">
        <authorList>
            <person name="Mah S.A."/>
            <person name="Swanson W.J."/>
            <person name="Moy G.W."/>
            <person name="Vacquier V.D."/>
        </authorList>
    </citation>
    <scope>NUCLEOTIDE SEQUENCE [LARGE SCALE GENOMIC DNA]</scope>
    <source>
        <strain evidence="6 7">DSM 11589</strain>
    </source>
</reference>
<evidence type="ECO:0000256" key="1">
    <source>
        <dbReference type="ARBA" id="ARBA00010403"/>
    </source>
</evidence>
<dbReference type="InterPro" id="IPR002821">
    <property type="entry name" value="Hydantoinase_A"/>
</dbReference>
<dbReference type="STRING" id="80876.SAMN05421779_10641"/>
<dbReference type="Pfam" id="PF01968">
    <property type="entry name" value="Hydantoinase_A"/>
    <property type="match status" value="1"/>
</dbReference>
<evidence type="ECO:0000259" key="5">
    <source>
        <dbReference type="Pfam" id="PF19278"/>
    </source>
</evidence>
<evidence type="ECO:0000313" key="7">
    <source>
        <dbReference type="Proteomes" id="UP000185678"/>
    </source>
</evidence>
<dbReference type="Proteomes" id="UP000185678">
    <property type="component" value="Unassembled WGS sequence"/>
</dbReference>
<feature type="domain" description="Acetophenone carboxylase-like C-terminal" evidence="5">
    <location>
        <begin position="527"/>
        <end position="685"/>
    </location>
</feature>
<dbReference type="PANTHER" id="PTHR11365">
    <property type="entry name" value="5-OXOPROLINASE RELATED"/>
    <property type="match status" value="1"/>
</dbReference>
<organism evidence="6 7">
    <name type="scientific">Insolitispirillum peregrinum</name>
    <dbReference type="NCBI Taxonomy" id="80876"/>
    <lineage>
        <taxon>Bacteria</taxon>
        <taxon>Pseudomonadati</taxon>
        <taxon>Pseudomonadota</taxon>
        <taxon>Alphaproteobacteria</taxon>
        <taxon>Rhodospirillales</taxon>
        <taxon>Novispirillaceae</taxon>
        <taxon>Insolitispirillum</taxon>
    </lineage>
</organism>
<dbReference type="GO" id="GO:0006749">
    <property type="term" value="P:glutathione metabolic process"/>
    <property type="evidence" value="ECO:0007669"/>
    <property type="project" value="TreeGrafter"/>
</dbReference>
<dbReference type="Pfam" id="PF19278">
    <property type="entry name" value="Hydant_A_C"/>
    <property type="match status" value="1"/>
</dbReference>
<dbReference type="InterPro" id="IPR003692">
    <property type="entry name" value="Hydantoinase_B"/>
</dbReference>
<sequence length="1224" mass="130731">MPSSPTNSPYQTENAQSSAGRWQFWIDRGGTFTDVIGQAPDGRRLTHKVLSENPERYRDAALQGIRDLLGLGPTDPITADQVEVVRMGTTVATNALLERQGDRVLLVTTAGFRDALRIGSQHRPDLFARAIVLPEMLYEQVLEVDERLDAQGEVITPINLDSARAGLQAARAQGIDACAIALMHGYRNPVHEKALADLAREVGFGQVSVSHEVSPLMKLIGRGDTTVADAYLSPVLRRYVEQVAGELNDVRLQFMMSSGGLTDARLFQGKDAILSGPAGGVVGMVRTAAMGGFDKLIGFDMGGTSTDVSHYDGEYERAFETTVAGVRIRAPMMRIHTVAAGGGSILVFDGARFRVGPESAGANPGPACYRRGGPLTVTDANVMLGRLQPAHFPAVFGPGGDQPLDAEVVRARFHELAAEVRAAIGLEATAESVAEGFLRIAVENMANAIKKISVERGYDVTDYVLVSFGGAGGQHACKVADALGMRKVFLHPFAGVLSAYGMGLADVRALREKAVEAILTADSLPGIADVLAALTGEAVEELQTQGFDPAGVTVFPRAHVRYQGSDNALIVAHGSLHDIKSAFEDQHRQQFGFLQPDRPLIVEAVSVEAVGASAAVAEQETARPADAPAEAEVIDSVSLFTEGEWQQVPVYDRDRMLPGDVVSGPAIIRERTGTNLIEPGWQASFTTREHLVLERVVALPRQVAIGTGKGDSDGADPVMLEIFNNLFMSIAEQMGATLQNTAHSVNIKERLDFSCAIFDATGGLVANAPHMPVHLGSMGESVRAVLRARGDQLRPGDSWVLNAPYNGGTHLPDITVVTPVFTDDGAEILFFVASRGHHADIGGITPGSMPPNSVTVDQEGILIDSLPLVQDDRFLDADIRAVLSSGPWPARNPDQNIADLKAQVAANEKGVRELRRMVSHFSLPVVRAYMSHVQDNAEESVRRVIGRLRSGSFTYPMDNGAQIVVRIDVDAAARSARVDFTGTSAQLPNNFNAPLAVCRAAVLYVFRTLVDDAIPMNEGCLKPVDLIVPQGSMLNPVAPAAVVAGNVETSQAVVDSLYGALGVMAAAQGTMNNLTFGNDRHQYYETICGGSGAGDGFNGTDAVHTHMTNSRLTDPEVLEWRFPVRLEDFRIRPDSGGAGKWRGGHGTLRRLRFLEPMTAAILSNHRIVPPYGMAGGQPGALGQTWVERISGERVDLASTASIEMQAGDQIIVATPGGGGYGKIE</sequence>
<dbReference type="RefSeq" id="WP_076401374.1">
    <property type="nucleotide sequence ID" value="NZ_FTOA01000006.1"/>
</dbReference>
<dbReference type="InterPro" id="IPR008040">
    <property type="entry name" value="Hydant_A_N"/>
</dbReference>
<dbReference type="OrthoDB" id="9759608at2"/>
<dbReference type="GO" id="GO:0005829">
    <property type="term" value="C:cytosol"/>
    <property type="evidence" value="ECO:0007669"/>
    <property type="project" value="TreeGrafter"/>
</dbReference>
<dbReference type="Pfam" id="PF02538">
    <property type="entry name" value="Hydantoinase_B"/>
    <property type="match status" value="1"/>
</dbReference>
<dbReference type="Pfam" id="PF05378">
    <property type="entry name" value="Hydant_A_N"/>
    <property type="match status" value="1"/>
</dbReference>
<dbReference type="AlphaFoldDB" id="A0A1N7P3Y0"/>
<feature type="domain" description="Hydantoinase A/oxoprolinase" evidence="2">
    <location>
        <begin position="222"/>
        <end position="509"/>
    </location>
</feature>
<dbReference type="InterPro" id="IPR049517">
    <property type="entry name" value="ACX-like_C"/>
</dbReference>
<accession>A0A1N7P3Y0</accession>
<feature type="domain" description="Hydantoinase B/oxoprolinase" evidence="3">
    <location>
        <begin position="716"/>
        <end position="1222"/>
    </location>
</feature>
<evidence type="ECO:0000313" key="6">
    <source>
        <dbReference type="EMBL" id="SIT05268.1"/>
    </source>
</evidence>
<comment type="similarity">
    <text evidence="1">Belongs to the oxoprolinase family.</text>
</comment>
<gene>
    <name evidence="6" type="ORF">SAMN05421779_10641</name>
</gene>
<evidence type="ECO:0000259" key="3">
    <source>
        <dbReference type="Pfam" id="PF02538"/>
    </source>
</evidence>
<keyword evidence="7" id="KW-1185">Reference proteome</keyword>
<dbReference type="GO" id="GO:0017168">
    <property type="term" value="F:5-oxoprolinase (ATP-hydrolyzing) activity"/>
    <property type="evidence" value="ECO:0007669"/>
    <property type="project" value="TreeGrafter"/>
</dbReference>
<name>A0A1N7P3Y0_9PROT</name>
<feature type="domain" description="Hydantoinase/oxoprolinase N-terminal" evidence="4">
    <location>
        <begin position="24"/>
        <end position="202"/>
    </location>
</feature>
<evidence type="ECO:0000259" key="4">
    <source>
        <dbReference type="Pfam" id="PF05378"/>
    </source>
</evidence>
<protein>
    <submittedName>
        <fullName evidence="6">5-oxoprolinase (ATP-hydrolysing)</fullName>
    </submittedName>
</protein>
<proteinExistence type="inferred from homology"/>
<dbReference type="EMBL" id="FTOA01000006">
    <property type="protein sequence ID" value="SIT05268.1"/>
    <property type="molecule type" value="Genomic_DNA"/>
</dbReference>
<evidence type="ECO:0000259" key="2">
    <source>
        <dbReference type="Pfam" id="PF01968"/>
    </source>
</evidence>